<evidence type="ECO:0000313" key="3">
    <source>
        <dbReference type="Proteomes" id="UP000792457"/>
    </source>
</evidence>
<evidence type="ECO:0000256" key="1">
    <source>
        <dbReference type="SAM" id="MobiDB-lite"/>
    </source>
</evidence>
<feature type="compositionally biased region" description="Acidic residues" evidence="1">
    <location>
        <begin position="1"/>
        <end position="32"/>
    </location>
</feature>
<keyword evidence="3" id="KW-1185">Reference proteome</keyword>
<name>A0A8K0KBC2_LADFU</name>
<accession>A0A8K0KBC2</accession>
<sequence>MYSEDDSDTFYEPSGDSECDPSSEMDDEESDEPSLCSGDEGYLDEWIDGDGSPPDLPFSQKEELKGEQLFDESGRRKTKRILQWKETDIEELKKFLGLCLLIGNIKFPLLASYLEA</sequence>
<reference evidence="2" key="2">
    <citation type="submission" date="2017-10" db="EMBL/GenBank/DDBJ databases">
        <title>Ladona fulva Genome sequencing and assembly.</title>
        <authorList>
            <person name="Murali S."/>
            <person name="Richards S."/>
            <person name="Bandaranaike D."/>
            <person name="Bellair M."/>
            <person name="Blankenburg K."/>
            <person name="Chao H."/>
            <person name="Dinh H."/>
            <person name="Doddapaneni H."/>
            <person name="Dugan-Rocha S."/>
            <person name="Elkadiri S."/>
            <person name="Gnanaolivu R."/>
            <person name="Hernandez B."/>
            <person name="Skinner E."/>
            <person name="Javaid M."/>
            <person name="Lee S."/>
            <person name="Li M."/>
            <person name="Ming W."/>
            <person name="Munidasa M."/>
            <person name="Muniz J."/>
            <person name="Nguyen L."/>
            <person name="Hughes D."/>
            <person name="Osuji N."/>
            <person name="Pu L.-L."/>
            <person name="Puazo M."/>
            <person name="Qu C."/>
            <person name="Quiroz J."/>
            <person name="Raj R."/>
            <person name="Weissenberger G."/>
            <person name="Xin Y."/>
            <person name="Zou X."/>
            <person name="Han Y."/>
            <person name="Worley K."/>
            <person name="Muzny D."/>
            <person name="Gibbs R."/>
        </authorList>
    </citation>
    <scope>NUCLEOTIDE SEQUENCE</scope>
    <source>
        <strain evidence="2">Sampled in the wild</strain>
    </source>
</reference>
<evidence type="ECO:0000313" key="2">
    <source>
        <dbReference type="EMBL" id="KAG8231014.1"/>
    </source>
</evidence>
<feature type="compositionally biased region" description="Basic and acidic residues" evidence="1">
    <location>
        <begin position="60"/>
        <end position="75"/>
    </location>
</feature>
<protein>
    <recommendedName>
        <fullName evidence="4">PiggyBac transposable element-derived protein domain-containing protein</fullName>
    </recommendedName>
</protein>
<proteinExistence type="predicted"/>
<comment type="caution">
    <text evidence="2">The sequence shown here is derived from an EMBL/GenBank/DDBJ whole genome shotgun (WGS) entry which is preliminary data.</text>
</comment>
<organism evidence="2 3">
    <name type="scientific">Ladona fulva</name>
    <name type="common">Scarce chaser dragonfly</name>
    <name type="synonym">Libellula fulva</name>
    <dbReference type="NCBI Taxonomy" id="123851"/>
    <lineage>
        <taxon>Eukaryota</taxon>
        <taxon>Metazoa</taxon>
        <taxon>Ecdysozoa</taxon>
        <taxon>Arthropoda</taxon>
        <taxon>Hexapoda</taxon>
        <taxon>Insecta</taxon>
        <taxon>Pterygota</taxon>
        <taxon>Palaeoptera</taxon>
        <taxon>Odonata</taxon>
        <taxon>Epiprocta</taxon>
        <taxon>Anisoptera</taxon>
        <taxon>Libelluloidea</taxon>
        <taxon>Libellulidae</taxon>
        <taxon>Ladona</taxon>
    </lineage>
</organism>
<dbReference type="EMBL" id="KZ308522">
    <property type="protein sequence ID" value="KAG8231014.1"/>
    <property type="molecule type" value="Genomic_DNA"/>
</dbReference>
<gene>
    <name evidence="2" type="ORF">J437_LFUL010936</name>
</gene>
<evidence type="ECO:0008006" key="4">
    <source>
        <dbReference type="Google" id="ProtNLM"/>
    </source>
</evidence>
<reference evidence="2" key="1">
    <citation type="submission" date="2013-04" db="EMBL/GenBank/DDBJ databases">
        <authorList>
            <person name="Qu J."/>
            <person name="Murali S.C."/>
            <person name="Bandaranaike D."/>
            <person name="Bellair M."/>
            <person name="Blankenburg K."/>
            <person name="Chao H."/>
            <person name="Dinh H."/>
            <person name="Doddapaneni H."/>
            <person name="Downs B."/>
            <person name="Dugan-Rocha S."/>
            <person name="Elkadiri S."/>
            <person name="Gnanaolivu R.D."/>
            <person name="Hernandez B."/>
            <person name="Javaid M."/>
            <person name="Jayaseelan J.C."/>
            <person name="Lee S."/>
            <person name="Li M."/>
            <person name="Ming W."/>
            <person name="Munidasa M."/>
            <person name="Muniz J."/>
            <person name="Nguyen L."/>
            <person name="Ongeri F."/>
            <person name="Osuji N."/>
            <person name="Pu L.-L."/>
            <person name="Puazo M."/>
            <person name="Qu C."/>
            <person name="Quiroz J."/>
            <person name="Raj R."/>
            <person name="Weissenberger G."/>
            <person name="Xin Y."/>
            <person name="Zou X."/>
            <person name="Han Y."/>
            <person name="Richards S."/>
            <person name="Worley K."/>
            <person name="Muzny D."/>
            <person name="Gibbs R."/>
        </authorList>
    </citation>
    <scope>NUCLEOTIDE SEQUENCE</scope>
    <source>
        <strain evidence="2">Sampled in the wild</strain>
    </source>
</reference>
<feature type="region of interest" description="Disordered" evidence="1">
    <location>
        <begin position="1"/>
        <end position="77"/>
    </location>
</feature>
<dbReference type="Proteomes" id="UP000792457">
    <property type="component" value="Unassembled WGS sequence"/>
</dbReference>
<dbReference type="AlphaFoldDB" id="A0A8K0KBC2"/>